<dbReference type="GO" id="GO:0008241">
    <property type="term" value="F:peptidyl-dipeptidase activity"/>
    <property type="evidence" value="ECO:0007669"/>
    <property type="project" value="InterPro"/>
</dbReference>
<dbReference type="AlphaFoldDB" id="A0AAD4K964"/>
<feature type="non-terminal residue" evidence="10">
    <location>
        <position position="1"/>
    </location>
</feature>
<evidence type="ECO:0000256" key="7">
    <source>
        <dbReference type="PIRSR" id="PIRSR601548-5"/>
    </source>
</evidence>
<proteinExistence type="inferred from homology"/>
<dbReference type="PANTHER" id="PTHR10514:SF44">
    <property type="entry name" value="ANGIOTENSIN-CONVERTING ENZYME-RELATED"/>
    <property type="match status" value="1"/>
</dbReference>
<dbReference type="SUPFAM" id="SSF55486">
    <property type="entry name" value="Metalloproteases ('zincins'), catalytic domain"/>
    <property type="match status" value="1"/>
</dbReference>
<keyword evidence="4 5" id="KW-0325">Glycoprotein</keyword>
<dbReference type="GO" id="GO:0008237">
    <property type="term" value="F:metallopeptidase activity"/>
    <property type="evidence" value="ECO:0007669"/>
    <property type="project" value="UniProtKB-KW"/>
</dbReference>
<evidence type="ECO:0000313" key="10">
    <source>
        <dbReference type="EMBL" id="KAH8378414.1"/>
    </source>
</evidence>
<keyword evidence="3 6" id="KW-1015">Disulfide bond</keyword>
<dbReference type="EMBL" id="JAJJHW010001127">
    <property type="protein sequence ID" value="KAH8378414.1"/>
    <property type="molecule type" value="Genomic_DNA"/>
</dbReference>
<dbReference type="PANTHER" id="PTHR10514">
    <property type="entry name" value="ANGIOTENSIN-CONVERTING ENZYME"/>
    <property type="match status" value="1"/>
</dbReference>
<name>A0AAD4K964_9MUSC</name>
<keyword evidence="9" id="KW-0121">Carboxypeptidase</keyword>
<keyword evidence="9" id="KW-0378">Hydrolase</keyword>
<comment type="caution">
    <text evidence="10">The sequence shown here is derived from an EMBL/GenBank/DDBJ whole genome shotgun (WGS) entry which is preliminary data.</text>
</comment>
<organism evidence="10 11">
    <name type="scientific">Drosophila rubida</name>
    <dbReference type="NCBI Taxonomy" id="30044"/>
    <lineage>
        <taxon>Eukaryota</taxon>
        <taxon>Metazoa</taxon>
        <taxon>Ecdysozoa</taxon>
        <taxon>Arthropoda</taxon>
        <taxon>Hexapoda</taxon>
        <taxon>Insecta</taxon>
        <taxon>Pterygota</taxon>
        <taxon>Neoptera</taxon>
        <taxon>Endopterygota</taxon>
        <taxon>Diptera</taxon>
        <taxon>Brachycera</taxon>
        <taxon>Muscomorpha</taxon>
        <taxon>Ephydroidea</taxon>
        <taxon>Drosophilidae</taxon>
        <taxon>Drosophila</taxon>
    </lineage>
</organism>
<dbReference type="PRINTS" id="PR00791">
    <property type="entry name" value="PEPDIPTASEA"/>
</dbReference>
<dbReference type="Pfam" id="PF01401">
    <property type="entry name" value="Peptidase_M2"/>
    <property type="match status" value="1"/>
</dbReference>
<keyword evidence="9" id="KW-0862">Zinc</keyword>
<dbReference type="GO" id="GO:0006508">
    <property type="term" value="P:proteolysis"/>
    <property type="evidence" value="ECO:0007669"/>
    <property type="project" value="UniProtKB-KW"/>
</dbReference>
<evidence type="ECO:0000256" key="1">
    <source>
        <dbReference type="ARBA" id="ARBA00008139"/>
    </source>
</evidence>
<dbReference type="PROSITE" id="PS52011">
    <property type="entry name" value="PEPTIDASE_M2"/>
    <property type="match status" value="1"/>
</dbReference>
<keyword evidence="9" id="KW-0479">Metal-binding</keyword>
<reference evidence="10" key="1">
    <citation type="journal article" date="2021" name="Mol. Ecol. Resour.">
        <title>Phylogenomic analyses of the genus Drosophila reveals genomic signals of climate adaptation.</title>
        <authorList>
            <person name="Li F."/>
            <person name="Rane R.V."/>
            <person name="Luria V."/>
            <person name="Xiong Z."/>
            <person name="Chen J."/>
            <person name="Li Z."/>
            <person name="Catullo R.A."/>
            <person name="Griffin P.C."/>
            <person name="Schiffer M."/>
            <person name="Pearce S."/>
            <person name="Lee S.F."/>
            <person name="McElroy K."/>
            <person name="Stocker A."/>
            <person name="Shirriffs J."/>
            <person name="Cockerell F."/>
            <person name="Coppin C."/>
            <person name="Sgro C.M."/>
            <person name="Karger A."/>
            <person name="Cain J.W."/>
            <person name="Weber J.A."/>
            <person name="Santpere G."/>
            <person name="Kirschner M.W."/>
            <person name="Hoffmann A.A."/>
            <person name="Oakeshott J.G."/>
            <person name="Zhang G."/>
        </authorList>
    </citation>
    <scope>NUCLEOTIDE SEQUENCE</scope>
    <source>
        <strain evidence="10">BGI-SZ-2011g</strain>
    </source>
</reference>
<feature type="disulfide bond" evidence="6 8">
    <location>
        <begin position="519"/>
        <end position="537"/>
    </location>
</feature>
<keyword evidence="11" id="KW-1185">Reference proteome</keyword>
<accession>A0AAD4K964</accession>
<dbReference type="GO" id="GO:0046872">
    <property type="term" value="F:metal ion binding"/>
    <property type="evidence" value="ECO:0007669"/>
    <property type="project" value="UniProtKB-KW"/>
</dbReference>
<dbReference type="CDD" id="cd06461">
    <property type="entry name" value="M2_ACE"/>
    <property type="match status" value="1"/>
</dbReference>
<sequence length="604" mass="69935">LALPLVLANTKSESGLAAFLSEINQQLAAVYDEEVLALMKSELRGHNVSTALLQAGLANEKLINYVKTQHSRVAKYKRLHVGDALQRRQLERMPQLGYEALGDTEANQLYALAGNMSNSCQRVALCAYRQPHNCTLRLIPDVQRVVQETQDLQEIEYYWLEWRRAAGLAKRRQFVAFMELYQKTAKLNGYVHAEDYWFRQLELSGGQAMMLLNDMMTALRPLFLQFHAHVRASLRRMHGERLVPRGRPYPQHLAEVFLGNAFRRARADWFQDMPSPEWGFANITEALHRRGLRTTQRVFWNVAEYFHGLGLPQLQNSLWTYAQPVASLNEDQCWHKAWRFYTLPSVNFSYCPLNDEERFFGMFEAQSDLHYFQAAAAQPTLLREQPFPNFGDALGKCFSLAASSPRYLRKLGLLRDMQWLSLPARLNRLYLQGLRVIFLLPVFYVLDRYRVEVLSGHIKADDNEAYWRLTEMYTGATAPRRRSNEQFDVPAKLLMEVDDQYTSHLLSTVLQFQLYEHFCITTGQYVAGSVNKPLDLCDLSDQRQLGENLFQVMSLGSSLHYKEVLQKLIGTREISMNGLLAYFQPLKDWLIQQNRQNNIEVGWL</sequence>
<dbReference type="GO" id="GO:0004180">
    <property type="term" value="F:carboxypeptidase activity"/>
    <property type="evidence" value="ECO:0007669"/>
    <property type="project" value="UniProtKB-KW"/>
</dbReference>
<evidence type="ECO:0000256" key="9">
    <source>
        <dbReference type="RuleBase" id="RU361144"/>
    </source>
</evidence>
<dbReference type="GO" id="GO:0005615">
    <property type="term" value="C:extracellular space"/>
    <property type="evidence" value="ECO:0007669"/>
    <property type="project" value="TreeGrafter"/>
</dbReference>
<protein>
    <recommendedName>
        <fullName evidence="9">Angiotensin-converting enzyme</fullName>
        <ecNumber evidence="9">3.4.-.-</ecNumber>
    </recommendedName>
</protein>
<keyword evidence="9" id="KW-0482">Metalloprotease</keyword>
<feature type="glycosylation site" description="N-linked (GlcNAc...) asparagine" evidence="7">
    <location>
        <position position="115"/>
    </location>
</feature>
<gene>
    <name evidence="10" type="ORF">KR093_011248</name>
</gene>
<feature type="glycosylation site" description="N-linked (GlcNAc...) (complex) asparagine" evidence="5">
    <location>
        <position position="64"/>
    </location>
</feature>
<evidence type="ECO:0000313" key="11">
    <source>
        <dbReference type="Proteomes" id="UP001200034"/>
    </source>
</evidence>
<keyword evidence="2" id="KW-0732">Signal</keyword>
<dbReference type="EC" id="3.4.-.-" evidence="9"/>
<comment type="cofactor">
    <cofactor evidence="9">
        <name>Zn(2+)</name>
        <dbReference type="ChEBI" id="CHEBI:29105"/>
    </cofactor>
    <text evidence="9">Binds 1 zinc ion per subunit.</text>
</comment>
<dbReference type="GO" id="GO:0005886">
    <property type="term" value="C:plasma membrane"/>
    <property type="evidence" value="ECO:0007669"/>
    <property type="project" value="TreeGrafter"/>
</dbReference>
<dbReference type="InterPro" id="IPR001548">
    <property type="entry name" value="Peptidase_M2"/>
</dbReference>
<feature type="disulfide bond" evidence="6 8">
    <location>
        <begin position="126"/>
        <end position="134"/>
    </location>
</feature>
<dbReference type="Proteomes" id="UP001200034">
    <property type="component" value="Unassembled WGS sequence"/>
</dbReference>
<comment type="similarity">
    <text evidence="1 8 9">Belongs to the peptidase M2 family.</text>
</comment>
<evidence type="ECO:0000256" key="5">
    <source>
        <dbReference type="PIRSR" id="PIRSR601548-10"/>
    </source>
</evidence>
<keyword evidence="9" id="KW-0645">Protease</keyword>
<evidence type="ECO:0000256" key="6">
    <source>
        <dbReference type="PIRSR" id="PIRSR601548-4"/>
    </source>
</evidence>
<evidence type="ECO:0000256" key="4">
    <source>
        <dbReference type="ARBA" id="ARBA00023180"/>
    </source>
</evidence>
<evidence type="ECO:0000256" key="8">
    <source>
        <dbReference type="PROSITE-ProRule" id="PRU01355"/>
    </source>
</evidence>
<feature type="disulfide bond" evidence="6 8">
    <location>
        <begin position="333"/>
        <end position="351"/>
    </location>
</feature>
<evidence type="ECO:0000256" key="3">
    <source>
        <dbReference type="ARBA" id="ARBA00023157"/>
    </source>
</evidence>
<evidence type="ECO:0000256" key="2">
    <source>
        <dbReference type="ARBA" id="ARBA00022729"/>
    </source>
</evidence>